<dbReference type="Proteomes" id="UP000319257">
    <property type="component" value="Unassembled WGS sequence"/>
</dbReference>
<gene>
    <name evidence="2" type="ORF">E0L32_007022</name>
</gene>
<name>A0A507ANJ8_9PEZI</name>
<keyword evidence="3" id="KW-1185">Reference proteome</keyword>
<dbReference type="InParanoid" id="A0A507ANJ8"/>
<dbReference type="GeneID" id="41974469"/>
<dbReference type="OrthoDB" id="5073671at2759"/>
<dbReference type="EMBL" id="SKBQ01000041">
    <property type="protein sequence ID" value="TPX12375.1"/>
    <property type="molecule type" value="Genomic_DNA"/>
</dbReference>
<dbReference type="RefSeq" id="XP_030994086.1">
    <property type="nucleotide sequence ID" value="XM_031141720.1"/>
</dbReference>
<proteinExistence type="predicted"/>
<feature type="region of interest" description="Disordered" evidence="1">
    <location>
        <begin position="1"/>
        <end position="90"/>
    </location>
</feature>
<comment type="caution">
    <text evidence="2">The sequence shown here is derived from an EMBL/GenBank/DDBJ whole genome shotgun (WGS) entry which is preliminary data.</text>
</comment>
<organism evidence="2 3">
    <name type="scientific">Thyridium curvatum</name>
    <dbReference type="NCBI Taxonomy" id="1093900"/>
    <lineage>
        <taxon>Eukaryota</taxon>
        <taxon>Fungi</taxon>
        <taxon>Dikarya</taxon>
        <taxon>Ascomycota</taxon>
        <taxon>Pezizomycotina</taxon>
        <taxon>Sordariomycetes</taxon>
        <taxon>Sordariomycetidae</taxon>
        <taxon>Thyridiales</taxon>
        <taxon>Thyridiaceae</taxon>
        <taxon>Thyridium</taxon>
    </lineage>
</organism>
<dbReference type="AlphaFoldDB" id="A0A507ANJ8"/>
<evidence type="ECO:0000256" key="1">
    <source>
        <dbReference type="SAM" id="MobiDB-lite"/>
    </source>
</evidence>
<evidence type="ECO:0000313" key="2">
    <source>
        <dbReference type="EMBL" id="TPX12375.1"/>
    </source>
</evidence>
<evidence type="ECO:0000313" key="3">
    <source>
        <dbReference type="Proteomes" id="UP000319257"/>
    </source>
</evidence>
<protein>
    <submittedName>
        <fullName evidence="2">Uncharacterized protein</fullName>
    </submittedName>
</protein>
<accession>A0A507ANJ8</accession>
<reference evidence="2 3" key="1">
    <citation type="submission" date="2019-06" db="EMBL/GenBank/DDBJ databases">
        <title>Draft genome sequence of the filamentous fungus Phialemoniopsis curvata isolated from diesel fuel.</title>
        <authorList>
            <person name="Varaljay V.A."/>
            <person name="Lyon W.J."/>
            <person name="Crouch A.L."/>
            <person name="Drake C.E."/>
            <person name="Hollomon J.M."/>
            <person name="Nadeau L.J."/>
            <person name="Nunn H.S."/>
            <person name="Stevenson B.S."/>
            <person name="Bojanowski C.L."/>
            <person name="Crookes-Goodson W.J."/>
        </authorList>
    </citation>
    <scope>NUCLEOTIDE SEQUENCE [LARGE SCALE GENOMIC DNA]</scope>
    <source>
        <strain evidence="2 3">D216</strain>
    </source>
</reference>
<sequence length="312" mass="33607">MVFAIPSREGSRVRSGPRTYKEQPPVVGQCPQKRRQEASRGRAGLNQTKPDLPPSYEEATSAAGLHGPGAQSSDSTPPLEGTLPSRPPLETAMILPRSSSARRFPQAFNIYLDDSGLSFTLGEHRNTPIYAGRFHPSSAATLGLYAGPSAETSPMLATVVNSAGSGDATISLLPLTSDAPPVEVTIASHRFRVEIGIAGGVGHPEIFEWRNSRGKALVELEAHSGWELVRMAQYPPPGVTADFEPGKYETDDGREVVAVWAEVKLSSTKSAKFKFLDTGSAGVLGEQWEMVAVVSALGLWEKQTRAKRWRES</sequence>